<dbReference type="InterPro" id="IPR025511">
    <property type="entry name" value="DUF4398"/>
</dbReference>
<reference evidence="3" key="1">
    <citation type="submission" date="2011-04" db="EMBL/GenBank/DDBJ databases">
        <title>The complete genome of Thermodesulfatator indicus DSM 15286.</title>
        <authorList>
            <person name="Lucas S."/>
            <person name="Copeland A."/>
            <person name="Lapidus A."/>
            <person name="Bruce D."/>
            <person name="Goodwin L."/>
            <person name="Pitluck S."/>
            <person name="Peters L."/>
            <person name="Kyrpides N."/>
            <person name="Mavromatis K."/>
            <person name="Pagani I."/>
            <person name="Ivanova N."/>
            <person name="Saunders L."/>
            <person name="Detter J.C."/>
            <person name="Tapia R."/>
            <person name="Han C."/>
            <person name="Land M."/>
            <person name="Hauser L."/>
            <person name="Markowitz V."/>
            <person name="Cheng J.-F."/>
            <person name="Hugenholtz P."/>
            <person name="Woyke T."/>
            <person name="Wu D."/>
            <person name="Spring S."/>
            <person name="Schroeder M."/>
            <person name="Brambilla E."/>
            <person name="Klenk H.-P."/>
            <person name="Eisen J.A."/>
        </authorList>
    </citation>
    <scope>NUCLEOTIDE SEQUENCE [LARGE SCALE GENOMIC DNA]</scope>
    <source>
        <strain evidence="3">DSM 15286 / JCM 11887 / CIR29812</strain>
    </source>
</reference>
<feature type="domain" description="DUF4398" evidence="1">
    <location>
        <begin position="63"/>
        <end position="136"/>
    </location>
</feature>
<dbReference type="RefSeq" id="WP_013908159.1">
    <property type="nucleotide sequence ID" value="NC_015681.1"/>
</dbReference>
<protein>
    <recommendedName>
        <fullName evidence="1">DUF4398 domain-containing protein</fullName>
    </recommendedName>
</protein>
<dbReference type="Gene3D" id="1.20.1270.390">
    <property type="match status" value="1"/>
</dbReference>
<dbReference type="KEGG" id="tid:Thein_1556"/>
<dbReference type="eggNOG" id="ENOG5031KBS">
    <property type="taxonomic scope" value="Bacteria"/>
</dbReference>
<proteinExistence type="predicted"/>
<evidence type="ECO:0000313" key="2">
    <source>
        <dbReference type="EMBL" id="AEH45417.1"/>
    </source>
</evidence>
<keyword evidence="3" id="KW-1185">Reference proteome</keyword>
<dbReference type="OrthoDB" id="9901755at2"/>
<sequence length="195" mass="23605">MRMFFFHIVNFRQTSKALLYILLLGTLFFSTGFTLPEKVENLLKQIPYLNKVLKKEKVPNELLEKTQKALEKAFWEGAPKFAPKPWQKAQDYFQKAQKALEEKNYRYTQFYLEKSLEWAKKAEEKAIKERKRQKIKAQEKLKKFLTLHSEIKKDPNWQIKIRLLEEFIKYEKFEEFEKEFKKIQEELKKGGQAPF</sequence>
<dbReference type="PaxDb" id="667014-Thein_1556"/>
<dbReference type="HOGENOM" id="CLU_1395726_0_0_0"/>
<dbReference type="Pfam" id="PF14346">
    <property type="entry name" value="DUF4398"/>
    <property type="match status" value="1"/>
</dbReference>
<gene>
    <name evidence="2" type="ordered locus">Thein_1556</name>
</gene>
<organism evidence="2 3">
    <name type="scientific">Thermodesulfatator indicus (strain DSM 15286 / JCM 11887 / CIR29812)</name>
    <dbReference type="NCBI Taxonomy" id="667014"/>
    <lineage>
        <taxon>Bacteria</taxon>
        <taxon>Pseudomonadati</taxon>
        <taxon>Thermodesulfobacteriota</taxon>
        <taxon>Thermodesulfobacteria</taxon>
        <taxon>Thermodesulfobacteriales</taxon>
        <taxon>Thermodesulfatatoraceae</taxon>
        <taxon>Thermodesulfatator</taxon>
    </lineage>
</organism>
<dbReference type="Proteomes" id="UP000006793">
    <property type="component" value="Chromosome"/>
</dbReference>
<evidence type="ECO:0000259" key="1">
    <source>
        <dbReference type="Pfam" id="PF14346"/>
    </source>
</evidence>
<name>F8AAJ5_THEID</name>
<evidence type="ECO:0000313" key="3">
    <source>
        <dbReference type="Proteomes" id="UP000006793"/>
    </source>
</evidence>
<dbReference type="AlphaFoldDB" id="F8AAJ5"/>
<dbReference type="InParanoid" id="F8AAJ5"/>
<reference evidence="2 3" key="2">
    <citation type="journal article" date="2012" name="Stand. Genomic Sci.">
        <title>Complete genome sequence of the thermophilic sulfate-reducing ocean bacterium Thermodesulfatator indicus type strain (CIR29812(T)).</title>
        <authorList>
            <person name="Anderson I."/>
            <person name="Saunders E."/>
            <person name="Lapidus A."/>
            <person name="Nolan M."/>
            <person name="Lucas S."/>
            <person name="Tice H."/>
            <person name="Del Rio T.G."/>
            <person name="Cheng J.F."/>
            <person name="Han C."/>
            <person name="Tapia R."/>
            <person name="Goodwin L.A."/>
            <person name="Pitluck S."/>
            <person name="Liolios K."/>
            <person name="Mavromatis K."/>
            <person name="Pagani I."/>
            <person name="Ivanova N."/>
            <person name="Mikhailova N."/>
            <person name="Pati A."/>
            <person name="Chen A."/>
            <person name="Palaniappan K."/>
            <person name="Land M."/>
            <person name="Hauser L."/>
            <person name="Jeffries C.D."/>
            <person name="Chang Y.J."/>
            <person name="Brambilla E.M."/>
            <person name="Rohde M."/>
            <person name="Spring S."/>
            <person name="Goker M."/>
            <person name="Detter J.C."/>
            <person name="Woyke T."/>
            <person name="Bristow J."/>
            <person name="Eisen J.A."/>
            <person name="Markowitz V."/>
            <person name="Hugenholtz P."/>
            <person name="Kyrpides N.C."/>
            <person name="Klenk H.P."/>
        </authorList>
    </citation>
    <scope>NUCLEOTIDE SEQUENCE [LARGE SCALE GENOMIC DNA]</scope>
    <source>
        <strain evidence="3">DSM 15286 / JCM 11887 / CIR29812</strain>
    </source>
</reference>
<accession>F8AAJ5</accession>
<dbReference type="EMBL" id="CP002683">
    <property type="protein sequence ID" value="AEH45417.1"/>
    <property type="molecule type" value="Genomic_DNA"/>
</dbReference>